<name>A0AA44HZF7_YERMO</name>
<proteinExistence type="predicted"/>
<dbReference type="EMBL" id="JAASAI010000005">
    <property type="protein sequence ID" value="NIL22275.1"/>
    <property type="molecule type" value="Genomic_DNA"/>
</dbReference>
<dbReference type="InterPro" id="IPR057271">
    <property type="entry name" value="YagK_YfjJ_C"/>
</dbReference>
<sequence length="215" mass="25213">MFNDIKEMVLDERQVPFNTHYLQQIMKVIWNALNDHSRTTVIRVDLRLPEYRDIGDSIIYSPDLRKGLMSRFIESLNAKIAAYRKRKARGEKRIHRNSLRYIWVREQADLLGKKHYHAVLFVSTECFNTLGIYDDNGTGLASLIQEAWLSALGMSDYSECRGLARFPEHPLYFLDVNRHDFREALDKLTLRISYLAKERTKIYSSEERSFGCSQA</sequence>
<evidence type="ECO:0000313" key="3">
    <source>
        <dbReference type="Proteomes" id="UP000712947"/>
    </source>
</evidence>
<dbReference type="AlphaFoldDB" id="A0AA44HZF7"/>
<comment type="caution">
    <text evidence="2">The sequence shown here is derived from an EMBL/GenBank/DDBJ whole genome shotgun (WGS) entry which is preliminary data.</text>
</comment>
<dbReference type="Pfam" id="PF11726">
    <property type="entry name" value="YagK_YfjJ_C"/>
    <property type="match status" value="1"/>
</dbReference>
<gene>
    <name evidence="2" type="ORF">HB991_07060</name>
</gene>
<evidence type="ECO:0000259" key="1">
    <source>
        <dbReference type="Pfam" id="PF11726"/>
    </source>
</evidence>
<evidence type="ECO:0000313" key="2">
    <source>
        <dbReference type="EMBL" id="NIL22275.1"/>
    </source>
</evidence>
<feature type="domain" description="YagK/YfjJ C-terminal" evidence="1">
    <location>
        <begin position="33"/>
        <end position="213"/>
    </location>
</feature>
<reference evidence="2" key="1">
    <citation type="submission" date="2020-03" db="EMBL/GenBank/DDBJ databases">
        <authorList>
            <person name="Kislichkina A."/>
            <person name="Dentovskaya S."/>
            <person name="Shaikhutdinov R."/>
            <person name="Ivanov S."/>
            <person name="Sizova A."/>
            <person name="Solomentsev V."/>
            <person name="Bogun A."/>
        </authorList>
    </citation>
    <scope>NUCLEOTIDE SEQUENCE</scope>
    <source>
        <strain evidence="2">SCPM-O-B-7610</strain>
    </source>
</reference>
<accession>A0AA44HZF7</accession>
<protein>
    <submittedName>
        <fullName evidence="2">Inovirus Gp2 family protein</fullName>
    </submittedName>
</protein>
<organism evidence="2 3">
    <name type="scientific">Yersinia mollaretii</name>
    <dbReference type="NCBI Taxonomy" id="33060"/>
    <lineage>
        <taxon>Bacteria</taxon>
        <taxon>Pseudomonadati</taxon>
        <taxon>Pseudomonadota</taxon>
        <taxon>Gammaproteobacteria</taxon>
        <taxon>Enterobacterales</taxon>
        <taxon>Yersiniaceae</taxon>
        <taxon>Yersinia</taxon>
    </lineage>
</organism>
<dbReference type="Proteomes" id="UP000712947">
    <property type="component" value="Unassembled WGS sequence"/>
</dbReference>